<protein>
    <submittedName>
        <fullName evidence="2">Class I SAM-dependent methyltransferase</fullName>
        <ecNumber evidence="2">2.1.1.222</ecNumber>
        <ecNumber evidence="2">2.1.1.64</ecNumber>
    </submittedName>
</protein>
<keyword evidence="2" id="KW-0489">Methyltransferase</keyword>
<feature type="compositionally biased region" description="Low complexity" evidence="1">
    <location>
        <begin position="214"/>
        <end position="234"/>
    </location>
</feature>
<dbReference type="Proteomes" id="UP001597063">
    <property type="component" value="Unassembled WGS sequence"/>
</dbReference>
<accession>A0ABW2XGC3</accession>
<evidence type="ECO:0000256" key="1">
    <source>
        <dbReference type="SAM" id="MobiDB-lite"/>
    </source>
</evidence>
<dbReference type="InterPro" id="IPR029063">
    <property type="entry name" value="SAM-dependent_MTases_sf"/>
</dbReference>
<organism evidence="2 3">
    <name type="scientific">Actinomadura fibrosa</name>
    <dbReference type="NCBI Taxonomy" id="111802"/>
    <lineage>
        <taxon>Bacteria</taxon>
        <taxon>Bacillati</taxon>
        <taxon>Actinomycetota</taxon>
        <taxon>Actinomycetes</taxon>
        <taxon>Streptosporangiales</taxon>
        <taxon>Thermomonosporaceae</taxon>
        <taxon>Actinomadura</taxon>
    </lineage>
</organism>
<feature type="region of interest" description="Disordered" evidence="1">
    <location>
        <begin position="147"/>
        <end position="244"/>
    </location>
</feature>
<proteinExistence type="predicted"/>
<reference evidence="3" key="1">
    <citation type="journal article" date="2019" name="Int. J. Syst. Evol. Microbiol.">
        <title>The Global Catalogue of Microorganisms (GCM) 10K type strain sequencing project: providing services to taxonomists for standard genome sequencing and annotation.</title>
        <authorList>
            <consortium name="The Broad Institute Genomics Platform"/>
            <consortium name="The Broad Institute Genome Sequencing Center for Infectious Disease"/>
            <person name="Wu L."/>
            <person name="Ma J."/>
        </authorList>
    </citation>
    <scope>NUCLEOTIDE SEQUENCE [LARGE SCALE GENOMIC DNA]</scope>
    <source>
        <strain evidence="3">JCM 9371</strain>
    </source>
</reference>
<dbReference type="GO" id="GO:0102208">
    <property type="term" value="F:2-polyprenyl-6-hydroxyphenol methylase activity"/>
    <property type="evidence" value="ECO:0007669"/>
    <property type="project" value="UniProtKB-EC"/>
</dbReference>
<keyword evidence="2" id="KW-0808">Transferase</keyword>
<feature type="compositionally biased region" description="Basic residues" evidence="1">
    <location>
        <begin position="148"/>
        <end position="158"/>
    </location>
</feature>
<keyword evidence="3" id="KW-1185">Reference proteome</keyword>
<name>A0ABW2XGC3_9ACTN</name>
<dbReference type="CDD" id="cd02440">
    <property type="entry name" value="AdoMet_MTases"/>
    <property type="match status" value="1"/>
</dbReference>
<gene>
    <name evidence="2" type="ORF">ACFQZM_11555</name>
</gene>
<dbReference type="EC" id="2.1.1.64" evidence="2"/>
<dbReference type="GO" id="GO:0061542">
    <property type="term" value="F:3-demethylubiquinol 3-O-methyltransferase activity"/>
    <property type="evidence" value="ECO:0007669"/>
    <property type="project" value="UniProtKB-EC"/>
</dbReference>
<comment type="caution">
    <text evidence="2">The sequence shown here is derived from an EMBL/GenBank/DDBJ whole genome shotgun (WGS) entry which is preliminary data.</text>
</comment>
<dbReference type="GO" id="GO:0032259">
    <property type="term" value="P:methylation"/>
    <property type="evidence" value="ECO:0007669"/>
    <property type="project" value="UniProtKB-KW"/>
</dbReference>
<dbReference type="EMBL" id="JBHTGP010000006">
    <property type="protein sequence ID" value="MFD0685135.1"/>
    <property type="molecule type" value="Genomic_DNA"/>
</dbReference>
<dbReference type="Gene3D" id="3.40.50.150">
    <property type="entry name" value="Vaccinia Virus protein VP39"/>
    <property type="match status" value="1"/>
</dbReference>
<evidence type="ECO:0000313" key="2">
    <source>
        <dbReference type="EMBL" id="MFD0685135.1"/>
    </source>
</evidence>
<evidence type="ECO:0000313" key="3">
    <source>
        <dbReference type="Proteomes" id="UP001597063"/>
    </source>
</evidence>
<sequence>MTDLRTPPVNGGDLFSERARQYAIEKPLQRIHILEAGCGWGTGLNLGDLECQVTGVDTDTPELRAHTCERPDLDTWHLGDLRTVPMPPRAFDVVHASYLIERAPHAELVLDRFVAALKPGGLLLVHLRDRNSAFGFLDRKLPRWLRAPGRRRRAKPPRAPRATARGSTRGSARGSTRGAARGAHARVAPARVAHAAAETATDTAGGPGPGAGGELQAPPQAAPGALARGAESAPVRPPAPAPPPRAIYERVASRQGMQWYCVMRGLVIAEEYTSRQALDSLGAGTSLADALCRLVALLSRGRLTADHSEVTLVIRKPENRFARVI</sequence>
<dbReference type="Pfam" id="PF13489">
    <property type="entry name" value="Methyltransf_23"/>
    <property type="match status" value="1"/>
</dbReference>
<dbReference type="RefSeq" id="WP_378322440.1">
    <property type="nucleotide sequence ID" value="NZ_JBHTGP010000006.1"/>
</dbReference>
<feature type="compositionally biased region" description="Pro residues" evidence="1">
    <location>
        <begin position="235"/>
        <end position="244"/>
    </location>
</feature>
<feature type="compositionally biased region" description="Low complexity" evidence="1">
    <location>
        <begin position="160"/>
        <end position="204"/>
    </location>
</feature>
<dbReference type="EC" id="2.1.1.222" evidence="2"/>
<dbReference type="SUPFAM" id="SSF53335">
    <property type="entry name" value="S-adenosyl-L-methionine-dependent methyltransferases"/>
    <property type="match status" value="1"/>
</dbReference>